<gene>
    <name evidence="3" type="ORF">H3309_00675</name>
</gene>
<dbReference type="Pfam" id="PF05161">
    <property type="entry name" value="MOFRL"/>
    <property type="match status" value="1"/>
</dbReference>
<accession>A0A7G5II73</accession>
<name>A0A7G5II73_9SPHN</name>
<proteinExistence type="predicted"/>
<evidence type="ECO:0000313" key="4">
    <source>
        <dbReference type="Proteomes" id="UP000515292"/>
    </source>
</evidence>
<dbReference type="InterPro" id="IPR007835">
    <property type="entry name" value="MOFRL"/>
</dbReference>
<dbReference type="InterPro" id="IPR038614">
    <property type="entry name" value="GK_N_sf"/>
</dbReference>
<dbReference type="PANTHER" id="PTHR12227">
    <property type="entry name" value="GLYCERATE KINASE"/>
    <property type="match status" value="1"/>
</dbReference>
<dbReference type="SUPFAM" id="SSF82544">
    <property type="entry name" value="GckA/TtuD-like"/>
    <property type="match status" value="1"/>
</dbReference>
<dbReference type="InterPro" id="IPR039760">
    <property type="entry name" value="MOFRL_protein"/>
</dbReference>
<dbReference type="Gene3D" id="3.40.50.10180">
    <property type="entry name" value="Glycerate kinase, MOFRL-like N-terminal domain"/>
    <property type="match status" value="1"/>
</dbReference>
<dbReference type="PANTHER" id="PTHR12227:SF0">
    <property type="entry name" value="GLYCERATE KINASE"/>
    <property type="match status" value="1"/>
</dbReference>
<keyword evidence="4" id="KW-1185">Reference proteome</keyword>
<dbReference type="RefSeq" id="WP_182296550.1">
    <property type="nucleotide sequence ID" value="NZ_CP059851.1"/>
</dbReference>
<dbReference type="Pfam" id="PF13660">
    <property type="entry name" value="DUF4147"/>
    <property type="match status" value="1"/>
</dbReference>
<dbReference type="InterPro" id="IPR025286">
    <property type="entry name" value="MOFRL_assoc_dom"/>
</dbReference>
<dbReference type="Proteomes" id="UP000515292">
    <property type="component" value="Chromosome"/>
</dbReference>
<feature type="domain" description="MOFRL" evidence="1">
    <location>
        <begin position="297"/>
        <end position="400"/>
    </location>
</feature>
<evidence type="ECO:0000259" key="2">
    <source>
        <dbReference type="Pfam" id="PF13660"/>
    </source>
</evidence>
<dbReference type="AlphaFoldDB" id="A0A7G5II73"/>
<protein>
    <submittedName>
        <fullName evidence="3">DUF4147 domain-containing protein</fullName>
    </submittedName>
</protein>
<dbReference type="GO" id="GO:0008887">
    <property type="term" value="F:glycerate kinase activity"/>
    <property type="evidence" value="ECO:0007669"/>
    <property type="project" value="InterPro"/>
</dbReference>
<dbReference type="EMBL" id="CP059851">
    <property type="protein sequence ID" value="QMW23065.1"/>
    <property type="molecule type" value="Genomic_DNA"/>
</dbReference>
<dbReference type="InterPro" id="IPR037035">
    <property type="entry name" value="GK-like_C_sf"/>
</dbReference>
<dbReference type="Gene3D" id="3.40.1480.10">
    <property type="entry name" value="MOFRL domain"/>
    <property type="match status" value="1"/>
</dbReference>
<evidence type="ECO:0000313" key="3">
    <source>
        <dbReference type="EMBL" id="QMW23065.1"/>
    </source>
</evidence>
<organism evidence="3 4">
    <name type="scientific">Sandaracinobacteroides saxicola</name>
    <dbReference type="NCBI Taxonomy" id="2759707"/>
    <lineage>
        <taxon>Bacteria</taxon>
        <taxon>Pseudomonadati</taxon>
        <taxon>Pseudomonadota</taxon>
        <taxon>Alphaproteobacteria</taxon>
        <taxon>Sphingomonadales</taxon>
        <taxon>Sphingosinicellaceae</taxon>
        <taxon>Sandaracinobacteroides</taxon>
    </lineage>
</organism>
<dbReference type="KEGG" id="sand:H3309_00675"/>
<reference evidence="3 4" key="1">
    <citation type="submission" date="2020-07" db="EMBL/GenBank/DDBJ databases">
        <title>Complete genome sequence for Sandaracinobacter sp. M6.</title>
        <authorList>
            <person name="Tang Y."/>
            <person name="Liu Q."/>
            <person name="Guo Z."/>
            <person name="Lei P."/>
            <person name="Huang B."/>
        </authorList>
    </citation>
    <scope>NUCLEOTIDE SEQUENCE [LARGE SCALE GENOMIC DNA]</scope>
    <source>
        <strain evidence="3 4">M6</strain>
    </source>
</reference>
<sequence length="408" mass="40898">MTPAQALLTELFAAAVAAADPAHCVPPCLPPPPRGRTAVLAFGKAAASMAAAVETHWPGPLEGLAVTRDGHGLPLHRIRLLFAGHPHGDTRSAQAARGMLDLAATLGPDDLALVLVSGGGSALTTLPAPGIDPASKAAVLRALLHCGAPIADINSVRRRLSAFKGGRLAAAAAPARVHSIVISDVPGDDPALVASGPSFPDPSPPQAAAAILARWRIPLPDDIARHLARPASPPVLPALSHRIAATAASALSAAAALATRRGLRCTLLSDRLEGEARTLGSAHAALARGLVGHGPQLLLSGGETSVTVTGSGRGGRNAEYLAALALGIAGLPVTALAADTDGIDGSESNAGAHADGTTLARARARGLDPAALLANNDAHALFAGLGDLIVTGPTRTNVNDFRAILIES</sequence>
<feature type="domain" description="MOFRL-associated" evidence="2">
    <location>
        <begin position="8"/>
        <end position="227"/>
    </location>
</feature>
<evidence type="ECO:0000259" key="1">
    <source>
        <dbReference type="Pfam" id="PF05161"/>
    </source>
</evidence>
<dbReference type="GO" id="GO:0005737">
    <property type="term" value="C:cytoplasm"/>
    <property type="evidence" value="ECO:0007669"/>
    <property type="project" value="TreeGrafter"/>
</dbReference>